<dbReference type="STRING" id="29485.CH64_468"/>
<dbReference type="InterPro" id="IPR016181">
    <property type="entry name" value="Acyl_CoA_acyltransferase"/>
</dbReference>
<dbReference type="Pfam" id="PF00583">
    <property type="entry name" value="Acetyltransf_1"/>
    <property type="match status" value="1"/>
</dbReference>
<feature type="domain" description="N-acetyltransferase" evidence="3">
    <location>
        <begin position="1"/>
        <end position="152"/>
    </location>
</feature>
<name>A0A0U1HVW5_YERRO</name>
<gene>
    <name evidence="4" type="primary">ysnE</name>
    <name evidence="4" type="ORF">ERS008555_03148</name>
</gene>
<dbReference type="InterPro" id="IPR050832">
    <property type="entry name" value="Bact_Acetyltransf"/>
</dbReference>
<dbReference type="Proteomes" id="UP000042054">
    <property type="component" value="Unassembled WGS sequence"/>
</dbReference>
<sequence>MNIEICQTDRFLPELITLITQLDAYQAALYPTQSNHAESIDKLKQITTYIYIAKLESNIVGCAILALPETPFPEVKRVFVCADYRGRGIATLLMMALLEKANALNLKHIYLETGIYQPEAIKLYQRLGFDFISEYGHYQYDPLSVYMMKLLKP</sequence>
<dbReference type="PROSITE" id="PS51186">
    <property type="entry name" value="GNAT"/>
    <property type="match status" value="1"/>
</dbReference>
<dbReference type="AlphaFoldDB" id="A0A0U1HVW5"/>
<evidence type="ECO:0000259" key="3">
    <source>
        <dbReference type="PROSITE" id="PS51186"/>
    </source>
</evidence>
<keyword evidence="2 4" id="KW-0012">Acyltransferase</keyword>
<accession>A0A0U1HVW5</accession>
<dbReference type="EC" id="2.3.1.-" evidence="4"/>
<dbReference type="RefSeq" id="WP_082241265.1">
    <property type="nucleotide sequence ID" value="NZ_CTKE01000017.1"/>
</dbReference>
<evidence type="ECO:0000313" key="5">
    <source>
        <dbReference type="Proteomes" id="UP000042054"/>
    </source>
</evidence>
<dbReference type="PANTHER" id="PTHR43877">
    <property type="entry name" value="AMINOALKYLPHOSPHONATE N-ACETYLTRANSFERASE-RELATED-RELATED"/>
    <property type="match status" value="1"/>
</dbReference>
<dbReference type="EMBL" id="CTKE01000017">
    <property type="protein sequence ID" value="CQI94287.1"/>
    <property type="molecule type" value="Genomic_DNA"/>
</dbReference>
<dbReference type="CDD" id="cd04301">
    <property type="entry name" value="NAT_SF"/>
    <property type="match status" value="1"/>
</dbReference>
<dbReference type="InterPro" id="IPR000182">
    <property type="entry name" value="GNAT_dom"/>
</dbReference>
<keyword evidence="1 4" id="KW-0808">Transferase</keyword>
<evidence type="ECO:0000313" key="4">
    <source>
        <dbReference type="EMBL" id="CQI94287.1"/>
    </source>
</evidence>
<dbReference type="SUPFAM" id="SSF55729">
    <property type="entry name" value="Acyl-CoA N-acyltransferases (Nat)"/>
    <property type="match status" value="1"/>
</dbReference>
<dbReference type="Gene3D" id="3.40.630.30">
    <property type="match status" value="1"/>
</dbReference>
<dbReference type="GO" id="GO:0016747">
    <property type="term" value="F:acyltransferase activity, transferring groups other than amino-acyl groups"/>
    <property type="evidence" value="ECO:0007669"/>
    <property type="project" value="InterPro"/>
</dbReference>
<organism evidence="4 5">
    <name type="scientific">Yersinia rohdei</name>
    <dbReference type="NCBI Taxonomy" id="29485"/>
    <lineage>
        <taxon>Bacteria</taxon>
        <taxon>Pseudomonadati</taxon>
        <taxon>Pseudomonadota</taxon>
        <taxon>Gammaproteobacteria</taxon>
        <taxon>Enterobacterales</taxon>
        <taxon>Yersiniaceae</taxon>
        <taxon>Yersinia</taxon>
    </lineage>
</organism>
<proteinExistence type="predicted"/>
<protein>
    <submittedName>
        <fullName evidence="4">Histone acetyltransferase HPA2 and acetyltransferase</fullName>
        <ecNumber evidence="4">2.3.1.-</ecNumber>
    </submittedName>
</protein>
<evidence type="ECO:0000256" key="2">
    <source>
        <dbReference type="ARBA" id="ARBA00023315"/>
    </source>
</evidence>
<reference evidence="4 5" key="1">
    <citation type="submission" date="2015-03" db="EMBL/GenBank/DDBJ databases">
        <authorList>
            <person name="Murphy D."/>
        </authorList>
    </citation>
    <scope>NUCLEOTIDE SEQUENCE [LARGE SCALE GENOMIC DNA]</scope>
    <source>
        <strain evidence="4 5">68/02</strain>
    </source>
</reference>
<evidence type="ECO:0000256" key="1">
    <source>
        <dbReference type="ARBA" id="ARBA00022679"/>
    </source>
</evidence>
<dbReference type="PANTHER" id="PTHR43877:SF2">
    <property type="entry name" value="AMINOALKYLPHOSPHONATE N-ACETYLTRANSFERASE-RELATED"/>
    <property type="match status" value="1"/>
</dbReference>
<dbReference type="OrthoDB" id="9803233at2"/>